<evidence type="ECO:0000313" key="2">
    <source>
        <dbReference type="Proteomes" id="UP000198847"/>
    </source>
</evidence>
<name>A0A1H8VFQ0_9FIRM</name>
<organism evidence="1 2">
    <name type="scientific">Propionispora vibrioides</name>
    <dbReference type="NCBI Taxonomy" id="112903"/>
    <lineage>
        <taxon>Bacteria</taxon>
        <taxon>Bacillati</taxon>
        <taxon>Bacillota</taxon>
        <taxon>Negativicutes</taxon>
        <taxon>Selenomonadales</taxon>
        <taxon>Sporomusaceae</taxon>
        <taxon>Propionispora</taxon>
    </lineage>
</organism>
<dbReference type="Proteomes" id="UP000198847">
    <property type="component" value="Unassembled WGS sequence"/>
</dbReference>
<protein>
    <submittedName>
        <fullName evidence="1">Uncharacterized protein</fullName>
    </submittedName>
</protein>
<proteinExistence type="predicted"/>
<keyword evidence="2" id="KW-1185">Reference proteome</keyword>
<dbReference type="OrthoDB" id="5149141at2"/>
<sequence length="391" mass="46314">MDTVSIFMAFYSWVKDPVFVFDIGKTIVEGATYDIFKKLGASFVSRIRPFFSSEDEAQKYFEQICVSTSINAKNPNQDIINLFDKFTANKLDERVKQQFGRELRQWFSDHSDEITKILKETKPINEIDLIVYNFIDVYRLHGIPKSNIINMIPSEFGLKIKDFRDNESIMNIITPELLEWTSSFFNIHIAWLYGTSEKLYRCKSYLGLQELFNLVLEIKYIKEKNVKAHFLKAAELDYNSDIYQRMALFLRYQIATVNDKPIYKYIPIGREWNWGWENSRYEIKHIIYFFEKIGVDNIGHNVNSNIISNLIFGAIFPEGIADNKENRTWNPEDYVDLPSESRYAKEIQETQKCRADFYQRGYKKNISLEIDRIISDEGYRKYKESLLFNFK</sequence>
<dbReference type="RefSeq" id="WP_091746838.1">
    <property type="nucleotide sequence ID" value="NZ_FODY01000011.1"/>
</dbReference>
<dbReference type="AlphaFoldDB" id="A0A1H8VFQ0"/>
<evidence type="ECO:0000313" key="1">
    <source>
        <dbReference type="EMBL" id="SEP14123.1"/>
    </source>
</evidence>
<dbReference type="EMBL" id="FODY01000011">
    <property type="protein sequence ID" value="SEP14123.1"/>
    <property type="molecule type" value="Genomic_DNA"/>
</dbReference>
<accession>A0A1H8VFQ0</accession>
<gene>
    <name evidence="1" type="ORF">SAMN04490178_11162</name>
</gene>
<reference evidence="1 2" key="1">
    <citation type="submission" date="2016-10" db="EMBL/GenBank/DDBJ databases">
        <authorList>
            <person name="de Groot N.N."/>
        </authorList>
    </citation>
    <scope>NUCLEOTIDE SEQUENCE [LARGE SCALE GENOMIC DNA]</scope>
    <source>
        <strain evidence="1 2">DSM 13305</strain>
    </source>
</reference>